<sequence length="75" mass="8700">MTKYNELDSKILNKIGEYPAPFSSLYVKDVAEECIRIAKEENKPEPFRILDRRLQALRKAGMIRSTTKGWVRAKS</sequence>
<organism evidence="1">
    <name type="scientific">Klebsiella pneumoniae</name>
    <dbReference type="NCBI Taxonomy" id="573"/>
    <lineage>
        <taxon>Bacteria</taxon>
        <taxon>Pseudomonadati</taxon>
        <taxon>Pseudomonadota</taxon>
        <taxon>Gammaproteobacteria</taxon>
        <taxon>Enterobacterales</taxon>
        <taxon>Enterobacteriaceae</taxon>
        <taxon>Klebsiella/Raoultella group</taxon>
        <taxon>Klebsiella</taxon>
        <taxon>Klebsiella pneumoniae complex</taxon>
    </lineage>
</organism>
<geneLocation type="plasmid" evidence="2">
    <name>pGH44TC_vir</name>
</geneLocation>
<dbReference type="EMBL" id="MN543575">
    <property type="protein sequence ID" value="QJX12101.1"/>
    <property type="molecule type" value="Genomic_DNA"/>
</dbReference>
<dbReference type="EMBL" id="MN543576">
    <property type="protein sequence ID" value="QJX12165.1"/>
    <property type="molecule type" value="Genomic_DNA"/>
</dbReference>
<keyword evidence="1" id="KW-0614">Plasmid</keyword>
<evidence type="ECO:0000313" key="2">
    <source>
        <dbReference type="EMBL" id="QJX12165.1"/>
    </source>
</evidence>
<dbReference type="AlphaFoldDB" id="A0A6M6A177"/>
<reference evidence="1" key="1">
    <citation type="submission" date="2019-10" db="EMBL/GenBank/DDBJ databases">
        <title>Tracking microevolution events of conjugative virulence plasmid p15WZ-82_Vir during transmission.</title>
        <authorList>
            <person name="Yang X."/>
        </authorList>
    </citation>
    <scope>NUCLEOTIDE SEQUENCE</scope>
    <source>
        <strain evidence="1">GH44TC</strain>
        <plasmid evidence="1">pGH44TC_fusion</plasmid>
        <plasmid evidence="2">pGH44TC_vir</plasmid>
    </source>
</reference>
<name>A0A6M6A177_KLEPN</name>
<protein>
    <submittedName>
        <fullName evidence="1">Uncharacterized protein</fullName>
    </submittedName>
</protein>
<accession>A0A6M6A177</accession>
<dbReference type="RefSeq" id="WP_108915018.1">
    <property type="nucleotide sequence ID" value="NZ_BFEN01000057.1"/>
</dbReference>
<proteinExistence type="predicted"/>
<geneLocation type="plasmid" evidence="1">
    <name>pGH44TC_fusion</name>
</geneLocation>
<evidence type="ECO:0000313" key="1">
    <source>
        <dbReference type="EMBL" id="QJX12101.1"/>
    </source>
</evidence>